<evidence type="ECO:0000313" key="4">
    <source>
        <dbReference type="Proteomes" id="UP000547058"/>
    </source>
</evidence>
<feature type="region of interest" description="Disordered" evidence="1">
    <location>
        <begin position="41"/>
        <end position="61"/>
    </location>
</feature>
<dbReference type="EMBL" id="JACGXS010000006">
    <property type="protein sequence ID" value="MBA8682699.1"/>
    <property type="molecule type" value="Genomic_DNA"/>
</dbReference>
<feature type="transmembrane region" description="Helical" evidence="2">
    <location>
        <begin position="73"/>
        <end position="93"/>
    </location>
</feature>
<feature type="compositionally biased region" description="Low complexity" evidence="1">
    <location>
        <begin position="168"/>
        <end position="182"/>
    </location>
</feature>
<dbReference type="AlphaFoldDB" id="A0A7W3IJI9"/>
<proteinExistence type="predicted"/>
<feature type="compositionally biased region" description="Low complexity" evidence="1">
    <location>
        <begin position="105"/>
        <end position="118"/>
    </location>
</feature>
<dbReference type="RefSeq" id="WP_182339831.1">
    <property type="nucleotide sequence ID" value="NZ_JACGXS010000006.1"/>
</dbReference>
<protein>
    <submittedName>
        <fullName evidence="3">Uncharacterized protein</fullName>
    </submittedName>
</protein>
<keyword evidence="2" id="KW-0472">Membrane</keyword>
<evidence type="ECO:0000256" key="2">
    <source>
        <dbReference type="SAM" id="Phobius"/>
    </source>
</evidence>
<comment type="caution">
    <text evidence="3">The sequence shown here is derived from an EMBL/GenBank/DDBJ whole genome shotgun (WGS) entry which is preliminary data.</text>
</comment>
<feature type="compositionally biased region" description="Pro residues" evidence="1">
    <location>
        <begin position="183"/>
        <end position="199"/>
    </location>
</feature>
<sequence length="331" mass="33786">MNRHDPLTPEERELARLLGRPQDHGPGAAVDAAILAAARAAVQANPASPGDDAQVPAAQASERRLKARRRARWPTVFGVAASVVFAVGLAWQMRPEPPAAPVMEAHAPTPTSAPSRAAGGDQGGDLAEAPAAAPQAASAPPERAEVHVPPRAARAAVQDAPSEPVHPQAPAATAAPKSTGAPPAAPAPAPGPASAPAPPGAAAAPRVAAATRNADASVLPDASAASAAERVQRAPERHVGAAPAMARSLQRAPAASAPGVMGGIASSTLSAGDVQDQVLADSQLSRRKWLQKIRHRRDAGEVDLARASLERYLLQYPETRLPRDLQPLLSD</sequence>
<reference evidence="3 4" key="1">
    <citation type="submission" date="2020-08" db="EMBL/GenBank/DDBJ databases">
        <title>Stenotrophomonas tumulicola JCM 30961.</title>
        <authorList>
            <person name="Deng Y."/>
        </authorList>
    </citation>
    <scope>NUCLEOTIDE SEQUENCE [LARGE SCALE GENOMIC DNA]</scope>
    <source>
        <strain evidence="3 4">JCM 30961</strain>
    </source>
</reference>
<gene>
    <name evidence="3" type="ORF">H4O11_12905</name>
</gene>
<keyword evidence="2" id="KW-0812">Transmembrane</keyword>
<dbReference type="Proteomes" id="UP000547058">
    <property type="component" value="Unassembled WGS sequence"/>
</dbReference>
<evidence type="ECO:0000256" key="1">
    <source>
        <dbReference type="SAM" id="MobiDB-lite"/>
    </source>
</evidence>
<evidence type="ECO:0000313" key="3">
    <source>
        <dbReference type="EMBL" id="MBA8682699.1"/>
    </source>
</evidence>
<feature type="compositionally biased region" description="Low complexity" evidence="1">
    <location>
        <begin position="127"/>
        <end position="141"/>
    </location>
</feature>
<accession>A0A7W3IJI9</accession>
<name>A0A7W3IJI9_9GAMM</name>
<keyword evidence="4" id="KW-1185">Reference proteome</keyword>
<feature type="region of interest" description="Disordered" evidence="1">
    <location>
        <begin position="100"/>
        <end position="208"/>
    </location>
</feature>
<keyword evidence="2" id="KW-1133">Transmembrane helix</keyword>
<feature type="compositionally biased region" description="Low complexity" evidence="1">
    <location>
        <begin position="149"/>
        <end position="161"/>
    </location>
</feature>
<organism evidence="3 4">
    <name type="scientific">Stenotrophomonas tumulicola</name>
    <dbReference type="NCBI Taxonomy" id="1685415"/>
    <lineage>
        <taxon>Bacteria</taxon>
        <taxon>Pseudomonadati</taxon>
        <taxon>Pseudomonadota</taxon>
        <taxon>Gammaproteobacteria</taxon>
        <taxon>Lysobacterales</taxon>
        <taxon>Lysobacteraceae</taxon>
        <taxon>Stenotrophomonas</taxon>
    </lineage>
</organism>